<dbReference type="EMBL" id="CP002382">
    <property type="protein sequence ID" value="AEP09527.1"/>
    <property type="molecule type" value="Genomic_DNA"/>
</dbReference>
<reference evidence="1 2" key="1">
    <citation type="journal article" date="2011" name="BMC Genomics">
        <title>Genomic insights into an obligate epibiotic bacterial predator: Micavibrio aeruginosavorus ARL-13.</title>
        <authorList>
            <person name="Wang Z."/>
            <person name="Kadouri D."/>
            <person name="Wu M."/>
        </authorList>
    </citation>
    <scope>NUCLEOTIDE SEQUENCE [LARGE SCALE GENOMIC DNA]</scope>
    <source>
        <strain evidence="1 2">ARL-13</strain>
    </source>
</reference>
<dbReference type="Pfam" id="PF05258">
    <property type="entry name" value="DciA"/>
    <property type="match status" value="1"/>
</dbReference>
<proteinExistence type="predicted"/>
<name>G2KRG5_MICAA</name>
<sequence length="149" mass="16890">MTGKIFSRKYIMLGRLVTHWADIVGADVADRCHPAELRFRKVPNQKHAEVSLDIAAGSADATLLHYRKDLILERINQIFGEQLVAAIRFVPLVVSEQDRKKRAAALRPRKPLSATQSLELNQLLEKVEDPDIKERLARLGTSILQDRQT</sequence>
<dbReference type="eggNOG" id="COG5389">
    <property type="taxonomic scope" value="Bacteria"/>
</dbReference>
<dbReference type="HOGENOM" id="CLU_104595_1_0_5"/>
<dbReference type="KEGG" id="mai:MICA_1204"/>
<dbReference type="AlphaFoldDB" id="G2KRG5"/>
<evidence type="ECO:0000313" key="2">
    <source>
        <dbReference type="Proteomes" id="UP000009286"/>
    </source>
</evidence>
<evidence type="ECO:0000313" key="1">
    <source>
        <dbReference type="EMBL" id="AEP09527.1"/>
    </source>
</evidence>
<gene>
    <name evidence="1" type="ordered locus">MICA_1204</name>
</gene>
<keyword evidence="2" id="KW-1185">Reference proteome</keyword>
<dbReference type="Proteomes" id="UP000009286">
    <property type="component" value="Chromosome"/>
</dbReference>
<accession>G2KRG5</accession>
<evidence type="ECO:0008006" key="3">
    <source>
        <dbReference type="Google" id="ProtNLM"/>
    </source>
</evidence>
<dbReference type="STRING" id="856793.MICA_1204"/>
<protein>
    <recommendedName>
        <fullName evidence="3">DUF721 domain-containing protein</fullName>
    </recommendedName>
</protein>
<organism evidence="1 2">
    <name type="scientific">Micavibrio aeruginosavorus (strain ARL-13)</name>
    <dbReference type="NCBI Taxonomy" id="856793"/>
    <lineage>
        <taxon>Bacteria</taxon>
        <taxon>Pseudomonadati</taxon>
        <taxon>Bdellovibrionota</taxon>
        <taxon>Bdellovibrionia</taxon>
        <taxon>Bdellovibrionales</taxon>
        <taxon>Pseudobdellovibrionaceae</taxon>
        <taxon>Micavibrio</taxon>
    </lineage>
</organism>
<dbReference type="InterPro" id="IPR007922">
    <property type="entry name" value="DciA-like"/>
</dbReference>